<protein>
    <submittedName>
        <fullName evidence="1">Uncharacterized protein</fullName>
    </submittedName>
</protein>
<name>Q09E68_STIAD</name>
<evidence type="ECO:0000313" key="1">
    <source>
        <dbReference type="EMBL" id="EAU70012.1"/>
    </source>
</evidence>
<dbReference type="Proteomes" id="UP000032702">
    <property type="component" value="Unassembled WGS sequence"/>
</dbReference>
<gene>
    <name evidence="1" type="ORF">STIAU_8374</name>
</gene>
<organism evidence="1 2">
    <name type="scientific">Stigmatella aurantiaca (strain DW4/3-1)</name>
    <dbReference type="NCBI Taxonomy" id="378806"/>
    <lineage>
        <taxon>Bacteria</taxon>
        <taxon>Pseudomonadati</taxon>
        <taxon>Myxococcota</taxon>
        <taxon>Myxococcia</taxon>
        <taxon>Myxococcales</taxon>
        <taxon>Cystobacterineae</taxon>
        <taxon>Archangiaceae</taxon>
        <taxon>Stigmatella</taxon>
    </lineage>
</organism>
<dbReference type="EMBL" id="AAMD01000001">
    <property type="protein sequence ID" value="EAU70012.1"/>
    <property type="molecule type" value="Genomic_DNA"/>
</dbReference>
<sequence length="124" mass="12613">MSLTQFHLCTATAWGYSGSTWTEVGSLSTAGIWHEGGCDVGGSCSSSRCELYFMFTSGSGYSQVRVAGFAASLGIFKGRVRPGVLAAPGACSVLDEPRGGEAGAALAGGSMARTRLASRAGPRP</sequence>
<dbReference type="AlphaFoldDB" id="Q09E68"/>
<proteinExistence type="predicted"/>
<evidence type="ECO:0000313" key="2">
    <source>
        <dbReference type="Proteomes" id="UP000032702"/>
    </source>
</evidence>
<accession>Q09E68</accession>
<comment type="caution">
    <text evidence="1">The sequence shown here is derived from an EMBL/GenBank/DDBJ whole genome shotgun (WGS) entry which is preliminary data.</text>
</comment>
<reference evidence="1 2" key="1">
    <citation type="submission" date="2006-04" db="EMBL/GenBank/DDBJ databases">
        <authorList>
            <person name="Nierman W.C."/>
        </authorList>
    </citation>
    <scope>NUCLEOTIDE SEQUENCE [LARGE SCALE GENOMIC DNA]</scope>
    <source>
        <strain evidence="1 2">DW4/3-1</strain>
    </source>
</reference>